<dbReference type="EMBL" id="CAMGYJ010000010">
    <property type="protein sequence ID" value="CAI0552414.1"/>
    <property type="molecule type" value="Genomic_DNA"/>
</dbReference>
<dbReference type="GO" id="GO:1902387">
    <property type="term" value="F:ceramide 1-phosphate binding"/>
    <property type="evidence" value="ECO:0007669"/>
    <property type="project" value="TreeGrafter"/>
</dbReference>
<feature type="domain" description="Glycolipid transfer protein" evidence="5">
    <location>
        <begin position="97"/>
        <end position="233"/>
    </location>
</feature>
<keyword evidence="3" id="KW-0445">Lipid transport</keyword>
<dbReference type="GO" id="GO:0005829">
    <property type="term" value="C:cytosol"/>
    <property type="evidence" value="ECO:0007669"/>
    <property type="project" value="TreeGrafter"/>
</dbReference>
<evidence type="ECO:0000313" key="7">
    <source>
        <dbReference type="EMBL" id="CAI0552436.1"/>
    </source>
</evidence>
<evidence type="ECO:0000313" key="6">
    <source>
        <dbReference type="EMBL" id="CAI0552414.1"/>
    </source>
</evidence>
<sequence length="270" mass="30231">MSLFDRFRSQAPSTPTKSPSTPTQATMMKSLHDSDHFQAAMAETPRSQQTALSQVADAFEELADHLAKSSRRNNDAGSPQQEEEDGGEEEEGEPELRLDSFCQACSLVSVLFSCLGLAFKFAETEYVAKVRDLVEASKTFENLQNVVDVDAANGTVRTAGSHTRNLRRVRQGLDLIRGIFQQFVASDDNSLKDAATTAYAQICAPYHTWAIRTAVYAGMYTLPTREQLLVRLEESEQSAEKKMKRYIQASLPVIQYIDRLYTSRNITLDW</sequence>
<feature type="region of interest" description="Disordered" evidence="4">
    <location>
        <begin position="66"/>
        <end position="95"/>
    </location>
</feature>
<dbReference type="PANTHER" id="PTHR10219:SF28">
    <property type="entry name" value="ACD11 HOMOLOG PROTEIN"/>
    <property type="match status" value="1"/>
</dbReference>
<proteinExistence type="inferred from homology"/>
<comment type="similarity">
    <text evidence="1">Belongs to the GLTP family.</text>
</comment>
<gene>
    <name evidence="6" type="ORF">LITE_LOCUS46416</name>
    <name evidence="7" type="ORF">LITE_LOCUS46422</name>
</gene>
<feature type="compositionally biased region" description="Acidic residues" evidence="4">
    <location>
        <begin position="81"/>
        <end position="93"/>
    </location>
</feature>
<dbReference type="EMBL" id="CAMGYJ010000010">
    <property type="protein sequence ID" value="CAI0552436.1"/>
    <property type="molecule type" value="Genomic_DNA"/>
</dbReference>
<dbReference type="FunFam" id="1.10.3520.10:FF:000005">
    <property type="entry name" value="Accelerated cell death 11"/>
    <property type="match status" value="1"/>
</dbReference>
<dbReference type="InterPro" id="IPR036497">
    <property type="entry name" value="GLTP_sf"/>
</dbReference>
<protein>
    <recommendedName>
        <fullName evidence="5">Glycolipid transfer protein domain-containing protein</fullName>
    </recommendedName>
</protein>
<keyword evidence="2" id="KW-0813">Transport</keyword>
<dbReference type="Proteomes" id="UP001154282">
    <property type="component" value="Unassembled WGS sequence"/>
</dbReference>
<keyword evidence="8" id="KW-1185">Reference proteome</keyword>
<feature type="compositionally biased region" description="Low complexity" evidence="4">
    <location>
        <begin position="9"/>
        <end position="26"/>
    </location>
</feature>
<dbReference type="SUPFAM" id="SSF110004">
    <property type="entry name" value="Glycolipid transfer protein, GLTP"/>
    <property type="match status" value="1"/>
</dbReference>
<dbReference type="Gene3D" id="1.10.3520.10">
    <property type="entry name" value="Glycolipid transfer protein"/>
    <property type="match status" value="1"/>
</dbReference>
<dbReference type="PANTHER" id="PTHR10219">
    <property type="entry name" value="GLYCOLIPID TRANSFER PROTEIN-RELATED"/>
    <property type="match status" value="1"/>
</dbReference>
<dbReference type="Pfam" id="PF08718">
    <property type="entry name" value="GLTP"/>
    <property type="match status" value="1"/>
</dbReference>
<evidence type="ECO:0000259" key="5">
    <source>
        <dbReference type="Pfam" id="PF08718"/>
    </source>
</evidence>
<comment type="caution">
    <text evidence="7">The sequence shown here is derived from an EMBL/GenBank/DDBJ whole genome shotgun (WGS) entry which is preliminary data.</text>
</comment>
<name>A0AAV0R5D6_9ROSI</name>
<dbReference type="GO" id="GO:1902388">
    <property type="term" value="F:ceramide 1-phosphate transfer activity"/>
    <property type="evidence" value="ECO:0007669"/>
    <property type="project" value="TreeGrafter"/>
</dbReference>
<evidence type="ECO:0000313" key="8">
    <source>
        <dbReference type="Proteomes" id="UP001154282"/>
    </source>
</evidence>
<evidence type="ECO:0000256" key="1">
    <source>
        <dbReference type="ARBA" id="ARBA00007148"/>
    </source>
</evidence>
<evidence type="ECO:0000256" key="3">
    <source>
        <dbReference type="ARBA" id="ARBA00023055"/>
    </source>
</evidence>
<feature type="region of interest" description="Disordered" evidence="4">
    <location>
        <begin position="1"/>
        <end position="51"/>
    </location>
</feature>
<reference evidence="7" key="1">
    <citation type="submission" date="2022-08" db="EMBL/GenBank/DDBJ databases">
        <authorList>
            <person name="Gutierrez-Valencia J."/>
        </authorList>
    </citation>
    <scope>NUCLEOTIDE SEQUENCE</scope>
</reference>
<dbReference type="GO" id="GO:0016020">
    <property type="term" value="C:membrane"/>
    <property type="evidence" value="ECO:0007669"/>
    <property type="project" value="TreeGrafter"/>
</dbReference>
<organism evidence="7 8">
    <name type="scientific">Linum tenue</name>
    <dbReference type="NCBI Taxonomy" id="586396"/>
    <lineage>
        <taxon>Eukaryota</taxon>
        <taxon>Viridiplantae</taxon>
        <taxon>Streptophyta</taxon>
        <taxon>Embryophyta</taxon>
        <taxon>Tracheophyta</taxon>
        <taxon>Spermatophyta</taxon>
        <taxon>Magnoliopsida</taxon>
        <taxon>eudicotyledons</taxon>
        <taxon>Gunneridae</taxon>
        <taxon>Pentapetalae</taxon>
        <taxon>rosids</taxon>
        <taxon>fabids</taxon>
        <taxon>Malpighiales</taxon>
        <taxon>Linaceae</taxon>
        <taxon>Linum</taxon>
    </lineage>
</organism>
<dbReference type="AlphaFoldDB" id="A0AAV0R5D6"/>
<accession>A0AAV0R5D6</accession>
<evidence type="ECO:0000256" key="4">
    <source>
        <dbReference type="SAM" id="MobiDB-lite"/>
    </source>
</evidence>
<dbReference type="InterPro" id="IPR014830">
    <property type="entry name" value="Glycolipid_transfer_prot_dom"/>
</dbReference>
<evidence type="ECO:0000256" key="2">
    <source>
        <dbReference type="ARBA" id="ARBA00022448"/>
    </source>
</evidence>